<organism evidence="1">
    <name type="scientific">Sphingomonas melonis TY</name>
    <dbReference type="NCBI Taxonomy" id="621456"/>
    <lineage>
        <taxon>Bacteria</taxon>
        <taxon>Pseudomonadati</taxon>
        <taxon>Pseudomonadota</taxon>
        <taxon>Alphaproteobacteria</taxon>
        <taxon>Sphingomonadales</taxon>
        <taxon>Sphingomonadaceae</taxon>
        <taxon>Sphingomonas</taxon>
    </lineage>
</organism>
<evidence type="ECO:0000313" key="1">
    <source>
        <dbReference type="EMBL" id="AMR55360.1"/>
    </source>
</evidence>
<dbReference type="EMBL" id="KR869735">
    <property type="protein sequence ID" value="AMR55360.1"/>
    <property type="molecule type" value="Genomic_DNA"/>
</dbReference>
<evidence type="ECO:0008006" key="4">
    <source>
        <dbReference type="Google" id="ProtNLM"/>
    </source>
</evidence>
<dbReference type="STRING" id="621456.BJP26_14810"/>
<dbReference type="RefSeq" id="WP_062126823.1">
    <property type="nucleotide sequence ID" value="NZ_CP017578.1"/>
</dbReference>
<dbReference type="EMBL" id="LQCK02000019">
    <property type="protein sequence ID" value="KZB95038.1"/>
    <property type="molecule type" value="Genomic_DNA"/>
</dbReference>
<protein>
    <recommendedName>
        <fullName evidence="4">Metallo-beta-lactamase domain-containing protein</fullName>
    </recommendedName>
</protein>
<accession>A0A142I9F1</accession>
<name>A0A142I9F1_9SPHN</name>
<evidence type="ECO:0000313" key="2">
    <source>
        <dbReference type="EMBL" id="KZB95038.1"/>
    </source>
</evidence>
<dbReference type="InterPro" id="IPR036866">
    <property type="entry name" value="RibonucZ/Hydroxyglut_hydro"/>
</dbReference>
<proteinExistence type="predicted"/>
<dbReference type="Gene3D" id="3.60.15.10">
    <property type="entry name" value="Ribonuclease Z/Hydroxyacylglutathione hydrolase-like"/>
    <property type="match status" value="1"/>
</dbReference>
<gene>
    <name evidence="2" type="ORF">AVM11_17575</name>
</gene>
<evidence type="ECO:0000313" key="3">
    <source>
        <dbReference type="Proteomes" id="UP000078460"/>
    </source>
</evidence>
<sequence>MGDKVLHAIAIPGHTAGSTAFHMVVGGRNVLLSGDTVLFDNRLGTQDTAYANSRDYLESLRKLSRFTMGLGEPVRWDVLLPGHGTIVLDRAGMDVEKAYEAVRLDLLDGGRIEAAPFATTRYRRMMFGRP</sequence>
<keyword evidence="3" id="KW-1185">Reference proteome</keyword>
<reference evidence="2 3" key="2">
    <citation type="submission" date="2016-03" db="EMBL/GenBank/DDBJ databases">
        <title>Sphingomonas melonis TY, whole genome shotgun sequencing.</title>
        <authorList>
            <person name="Wang H."/>
            <person name="Zhu P."/>
        </authorList>
    </citation>
    <scope>NUCLEOTIDE SEQUENCE [LARGE SCALE GENOMIC DNA]</scope>
    <source>
        <strain evidence="2 3">TY</strain>
    </source>
</reference>
<dbReference type="CDD" id="cd06262">
    <property type="entry name" value="metallo-hydrolase-like_MBL-fold"/>
    <property type="match status" value="1"/>
</dbReference>
<dbReference type="AlphaFoldDB" id="A0A142I9F1"/>
<dbReference type="SUPFAM" id="SSF56281">
    <property type="entry name" value="Metallo-hydrolase/oxidoreductase"/>
    <property type="match status" value="1"/>
</dbReference>
<dbReference type="KEGG" id="smy:BJP26_14810"/>
<dbReference type="Proteomes" id="UP000078460">
    <property type="component" value="Unassembled WGS sequence"/>
</dbReference>
<dbReference type="OrthoDB" id="9802991at2"/>
<reference evidence="1" key="1">
    <citation type="submission" date="2015-05" db="EMBL/GenBank/DDBJ databases">
        <authorList>
            <person name="Wang D.B."/>
            <person name="Wang M."/>
        </authorList>
    </citation>
    <scope>NUCLEOTIDE SEQUENCE</scope>
    <source>
        <strain evidence="1">TY</strain>
    </source>
</reference>